<dbReference type="EMBL" id="LCIR01000005">
    <property type="protein sequence ID" value="KKT59956.1"/>
    <property type="molecule type" value="Genomic_DNA"/>
</dbReference>
<reference evidence="1 2" key="1">
    <citation type="journal article" date="2015" name="Nature">
        <title>rRNA introns, odd ribosomes, and small enigmatic genomes across a large radiation of phyla.</title>
        <authorList>
            <person name="Brown C.T."/>
            <person name="Hug L.A."/>
            <person name="Thomas B.C."/>
            <person name="Sharon I."/>
            <person name="Castelle C.J."/>
            <person name="Singh A."/>
            <person name="Wilkins M.J."/>
            <person name="Williams K.H."/>
            <person name="Banfield J.F."/>
        </authorList>
    </citation>
    <scope>NUCLEOTIDE SEQUENCE [LARGE SCALE GENOMIC DNA]</scope>
</reference>
<gene>
    <name evidence="1" type="ORF">UW53_C0005G0039</name>
</gene>
<organism evidence="1 2">
    <name type="scientific">Candidatus Giovannonibacteria bacterium GW2011_GWA1_44_25</name>
    <dbReference type="NCBI Taxonomy" id="1618645"/>
    <lineage>
        <taxon>Bacteria</taxon>
        <taxon>Candidatus Giovannoniibacteriota</taxon>
    </lineage>
</organism>
<evidence type="ECO:0000313" key="2">
    <source>
        <dbReference type="Proteomes" id="UP000034087"/>
    </source>
</evidence>
<name>A0A0G1IKN8_9BACT</name>
<dbReference type="Proteomes" id="UP000034087">
    <property type="component" value="Unassembled WGS sequence"/>
</dbReference>
<sequence>MKVVVMARVSEDISRAEEALKADPRFRELEEYESTLDINLNSGQVFKHQNPFPVFGGAEGSSLKIFTREPGECCITIDGMPWDIESILDFLKIPKDAFSELLRG</sequence>
<comment type="caution">
    <text evidence="1">The sequence shown here is derived from an EMBL/GenBank/DDBJ whole genome shotgun (WGS) entry which is preliminary data.</text>
</comment>
<dbReference type="AlphaFoldDB" id="A0A0G1IKN8"/>
<accession>A0A0G1IKN8</accession>
<protein>
    <submittedName>
        <fullName evidence="1">Uncharacterized protein</fullName>
    </submittedName>
</protein>
<proteinExistence type="predicted"/>
<evidence type="ECO:0000313" key="1">
    <source>
        <dbReference type="EMBL" id="KKT59956.1"/>
    </source>
</evidence>